<dbReference type="Pfam" id="PF02386">
    <property type="entry name" value="TrkH"/>
    <property type="match status" value="1"/>
</dbReference>
<keyword evidence="8 12" id="KW-0630">Potassium</keyword>
<keyword evidence="4 12" id="KW-1003">Cell membrane</keyword>
<feature type="transmembrane region" description="Helical" evidence="14">
    <location>
        <begin position="184"/>
        <end position="203"/>
    </location>
</feature>
<evidence type="ECO:0000256" key="14">
    <source>
        <dbReference type="SAM" id="Phobius"/>
    </source>
</evidence>
<evidence type="ECO:0000256" key="13">
    <source>
        <dbReference type="PIRSR" id="PIRSR006247-1"/>
    </source>
</evidence>
<organism evidence="15">
    <name type="scientific">Thiolapillus brandeum</name>
    <dbReference type="NCBI Taxonomy" id="1076588"/>
    <lineage>
        <taxon>Bacteria</taxon>
        <taxon>Pseudomonadati</taxon>
        <taxon>Pseudomonadota</taxon>
        <taxon>Gammaproteobacteria</taxon>
        <taxon>Chromatiales</taxon>
        <taxon>Sedimenticolaceae</taxon>
        <taxon>Thiolapillus</taxon>
    </lineage>
</organism>
<evidence type="ECO:0000256" key="9">
    <source>
        <dbReference type="ARBA" id="ARBA00022989"/>
    </source>
</evidence>
<dbReference type="GO" id="GO:0015379">
    <property type="term" value="F:potassium:chloride symporter activity"/>
    <property type="evidence" value="ECO:0007669"/>
    <property type="project" value="InterPro"/>
</dbReference>
<name>A0A831JSH0_9GAMM</name>
<evidence type="ECO:0000256" key="8">
    <source>
        <dbReference type="ARBA" id="ARBA00022958"/>
    </source>
</evidence>
<dbReference type="AlphaFoldDB" id="A0A831JSH0"/>
<feature type="transmembrane region" description="Helical" evidence="14">
    <location>
        <begin position="276"/>
        <end position="294"/>
    </location>
</feature>
<dbReference type="PANTHER" id="PTHR32024:SF2">
    <property type="entry name" value="TRK SYSTEM POTASSIUM UPTAKE PROTEIN TRKG-RELATED"/>
    <property type="match status" value="1"/>
</dbReference>
<feature type="transmembrane region" description="Helical" evidence="14">
    <location>
        <begin position="35"/>
        <end position="57"/>
    </location>
</feature>
<proteinExistence type="inferred from homology"/>
<keyword evidence="7 14" id="KW-0812">Transmembrane</keyword>
<evidence type="ECO:0000256" key="4">
    <source>
        <dbReference type="ARBA" id="ARBA00022475"/>
    </source>
</evidence>
<comment type="caution">
    <text evidence="15">The sequence shown here is derived from an EMBL/GenBank/DDBJ whole genome shotgun (WGS) entry which is preliminary data.</text>
</comment>
<feature type="transmembrane region" description="Helical" evidence="14">
    <location>
        <begin position="456"/>
        <end position="481"/>
    </location>
</feature>
<evidence type="ECO:0000313" key="15">
    <source>
        <dbReference type="EMBL" id="HDK38487.1"/>
    </source>
</evidence>
<evidence type="ECO:0000256" key="11">
    <source>
        <dbReference type="ARBA" id="ARBA00023136"/>
    </source>
</evidence>
<keyword evidence="6 12" id="KW-0633">Potassium transport</keyword>
<comment type="function">
    <text evidence="12">Low-affinity potassium transport system. Interacts with Trk system potassium uptake protein TrkA.</text>
</comment>
<feature type="transmembrane region" description="Helical" evidence="14">
    <location>
        <begin position="136"/>
        <end position="163"/>
    </location>
</feature>
<evidence type="ECO:0000256" key="2">
    <source>
        <dbReference type="ARBA" id="ARBA00009137"/>
    </source>
</evidence>
<dbReference type="NCBIfam" id="TIGR00933">
    <property type="entry name" value="2a38"/>
    <property type="match status" value="1"/>
</dbReference>
<dbReference type="GO" id="GO:0046872">
    <property type="term" value="F:metal ion binding"/>
    <property type="evidence" value="ECO:0007669"/>
    <property type="project" value="UniProtKB-KW"/>
</dbReference>
<dbReference type="PANTHER" id="PTHR32024">
    <property type="entry name" value="TRK SYSTEM POTASSIUM UPTAKE PROTEIN TRKG-RELATED"/>
    <property type="match status" value="1"/>
</dbReference>
<feature type="binding site" evidence="13">
    <location>
        <position position="435"/>
    </location>
    <ligand>
        <name>K(+)</name>
        <dbReference type="ChEBI" id="CHEBI:29103"/>
    </ligand>
</feature>
<feature type="transmembrane region" description="Helical" evidence="14">
    <location>
        <begin position="69"/>
        <end position="90"/>
    </location>
</feature>
<dbReference type="Proteomes" id="UP000885822">
    <property type="component" value="Unassembled WGS sequence"/>
</dbReference>
<dbReference type="EMBL" id="DRCV01000250">
    <property type="protein sequence ID" value="HDK38487.1"/>
    <property type="molecule type" value="Genomic_DNA"/>
</dbReference>
<feature type="binding site" evidence="13">
    <location>
        <position position="319"/>
    </location>
    <ligand>
        <name>K(+)</name>
        <dbReference type="ChEBI" id="CHEBI:29103"/>
    </ligand>
</feature>
<keyword evidence="3 12" id="KW-0813">Transport</keyword>
<keyword evidence="5 12" id="KW-0997">Cell inner membrane</keyword>
<reference evidence="15" key="1">
    <citation type="journal article" date="2020" name="mSystems">
        <title>Genome- and Community-Level Interaction Insights into Carbon Utilization and Element Cycling Functions of Hydrothermarchaeota in Hydrothermal Sediment.</title>
        <authorList>
            <person name="Zhou Z."/>
            <person name="Liu Y."/>
            <person name="Xu W."/>
            <person name="Pan J."/>
            <person name="Luo Z.H."/>
            <person name="Li M."/>
        </authorList>
    </citation>
    <scope>NUCLEOTIDE SEQUENCE [LARGE SCALE GENOMIC DNA]</scope>
    <source>
        <strain evidence="15">HyVt-26</strain>
    </source>
</reference>
<feature type="binding site" evidence="13">
    <location>
        <position position="221"/>
    </location>
    <ligand>
        <name>K(+)</name>
        <dbReference type="ChEBI" id="CHEBI:29103"/>
    </ligand>
</feature>
<feature type="transmembrane region" description="Helical" evidence="14">
    <location>
        <begin position="422"/>
        <end position="444"/>
    </location>
</feature>
<evidence type="ECO:0000256" key="7">
    <source>
        <dbReference type="ARBA" id="ARBA00022692"/>
    </source>
</evidence>
<feature type="binding site" evidence="13">
    <location>
        <position position="318"/>
    </location>
    <ligand>
        <name>K(+)</name>
        <dbReference type="ChEBI" id="CHEBI:29103"/>
    </ligand>
</feature>
<accession>A0A831JSH0</accession>
<feature type="transmembrane region" description="Helical" evidence="14">
    <location>
        <begin position="332"/>
        <end position="354"/>
    </location>
</feature>
<sequence length="483" mass="52705">MHLVVVQRILGLLLMIFSFTMLPPLFVSLGYDDGAFPAFLAAFGITLVVGTLSWLPVRRQHRELRLRDGFVVVVMFWTVLSATGALPFALAEYPHLSITDAFFESISGLTTTGATVITGLDGLPKSILYYRQQLQWLGGMGIIVLAVAVLPMLGIGGMQLYRAETPGPMKDSKLTPRITETAKALWYIYLGLTIACGLGYWLAGMSVFDAVGHAFSTVAIGGFSTHDASMGYFDSSGIYLVGVVFMFLAGVNFALHFSVVRQKSLRVFWQDSEFRFYLLLMVLVVTATFLGLHFNATHETFHENFVHGLFQAVSIGTTAGFTTAEWYNWPGFVAILLLFSSFVGGCAGSTGGGIKVIRFLLLIKQGVREIARLVHPNAQIPVRVGEKIIPPRVVEAVWGFFALYVASFTVMYLLLAATGIDLMTAFSAVAASINNLGPGLGGVGANYAGLHDPAKWILCFAMLLGRLEIFTLLVLLTPVFWRH</sequence>
<keyword evidence="13" id="KW-0479">Metal-binding</keyword>
<dbReference type="PIRSF" id="PIRSF006247">
    <property type="entry name" value="TrkH"/>
    <property type="match status" value="1"/>
</dbReference>
<evidence type="ECO:0000256" key="5">
    <source>
        <dbReference type="ARBA" id="ARBA00022519"/>
    </source>
</evidence>
<feature type="transmembrane region" description="Helical" evidence="14">
    <location>
        <begin position="237"/>
        <end position="255"/>
    </location>
</feature>
<evidence type="ECO:0000256" key="10">
    <source>
        <dbReference type="ARBA" id="ARBA00023065"/>
    </source>
</evidence>
<keyword evidence="9 14" id="KW-1133">Transmembrane helix</keyword>
<keyword evidence="10 12" id="KW-0406">Ion transport</keyword>
<feature type="binding site" evidence="13">
    <location>
        <position position="111"/>
    </location>
    <ligand>
        <name>K(+)</name>
        <dbReference type="ChEBI" id="CHEBI:29103"/>
    </ligand>
</feature>
<comment type="similarity">
    <text evidence="2 12">Belongs to the TrkH potassium transport family.</text>
</comment>
<feature type="binding site" evidence="13">
    <location>
        <position position="436"/>
    </location>
    <ligand>
        <name>K(+)</name>
        <dbReference type="ChEBI" id="CHEBI:29103"/>
    </ligand>
</feature>
<keyword evidence="11 12" id="KW-0472">Membrane</keyword>
<evidence type="ECO:0000256" key="3">
    <source>
        <dbReference type="ARBA" id="ARBA00022448"/>
    </source>
</evidence>
<dbReference type="InterPro" id="IPR003445">
    <property type="entry name" value="Cat_transpt"/>
</dbReference>
<feature type="transmembrane region" description="Helical" evidence="14">
    <location>
        <begin position="396"/>
        <end position="416"/>
    </location>
</feature>
<feature type="binding site" evidence="13">
    <location>
        <position position="112"/>
    </location>
    <ligand>
        <name>K(+)</name>
        <dbReference type="ChEBI" id="CHEBI:29103"/>
    </ligand>
</feature>
<feature type="binding site" evidence="13">
    <location>
        <position position="220"/>
    </location>
    <ligand>
        <name>K(+)</name>
        <dbReference type="ChEBI" id="CHEBI:29103"/>
    </ligand>
</feature>
<gene>
    <name evidence="15" type="ORF">ENG92_05675</name>
</gene>
<comment type="subcellular location">
    <subcellularLocation>
        <location evidence="1 12">Cell inner membrane</location>
        <topology evidence="1 12">Multi-pass membrane protein</topology>
    </subcellularLocation>
</comment>
<protein>
    <recommendedName>
        <fullName evidence="12">Trk system potassium uptake protein</fullName>
    </recommendedName>
</protein>
<dbReference type="InterPro" id="IPR004772">
    <property type="entry name" value="TrkH"/>
</dbReference>
<evidence type="ECO:0000256" key="12">
    <source>
        <dbReference type="PIRNR" id="PIRNR006247"/>
    </source>
</evidence>
<feature type="transmembrane region" description="Helical" evidence="14">
    <location>
        <begin position="9"/>
        <end position="29"/>
    </location>
</feature>
<evidence type="ECO:0000256" key="1">
    <source>
        <dbReference type="ARBA" id="ARBA00004429"/>
    </source>
</evidence>
<evidence type="ECO:0000256" key="6">
    <source>
        <dbReference type="ARBA" id="ARBA00022538"/>
    </source>
</evidence>
<dbReference type="GO" id="GO:0005886">
    <property type="term" value="C:plasma membrane"/>
    <property type="evidence" value="ECO:0007669"/>
    <property type="project" value="UniProtKB-SubCell"/>
</dbReference>